<protein>
    <submittedName>
        <fullName evidence="2">TfoX/Sxy family transcriptional regulator of competence genes</fullName>
    </submittedName>
</protein>
<evidence type="ECO:0000259" key="1">
    <source>
        <dbReference type="Pfam" id="PF04993"/>
    </source>
</evidence>
<organism evidence="2 3">
    <name type="scientific">Prescottella agglutinans</name>
    <dbReference type="NCBI Taxonomy" id="1644129"/>
    <lineage>
        <taxon>Bacteria</taxon>
        <taxon>Bacillati</taxon>
        <taxon>Actinomycetota</taxon>
        <taxon>Actinomycetes</taxon>
        <taxon>Mycobacteriales</taxon>
        <taxon>Nocardiaceae</taxon>
        <taxon>Prescottella</taxon>
    </lineage>
</organism>
<sequence length="114" mass="12687">MGTSKETVAYVLGQLEPLDVRARAIFGEYGLYCDDKIVALICDDIVFVKPTEVAAHYLGPETLGPPYPGAKDHFAVPEERLDDVDWLHEFVQRTADVLPAPKPKKPKSRKPAPR</sequence>
<reference evidence="2 3" key="1">
    <citation type="submission" date="2023-04" db="EMBL/GenBank/DDBJ databases">
        <title>Forest soil microbial communities from Buena Vista Peninsula, Colon Province, Panama.</title>
        <authorList>
            <person name="Bouskill N."/>
        </authorList>
    </citation>
    <scope>NUCLEOTIDE SEQUENCE [LARGE SCALE GENOMIC DNA]</scope>
    <source>
        <strain evidence="2 3">CFH S0262</strain>
    </source>
</reference>
<comment type="caution">
    <text evidence="2">The sequence shown here is derived from an EMBL/GenBank/DDBJ whole genome shotgun (WGS) entry which is preliminary data.</text>
</comment>
<gene>
    <name evidence="2" type="ORF">M2280_000884</name>
</gene>
<keyword evidence="3" id="KW-1185">Reference proteome</keyword>
<proteinExistence type="predicted"/>
<evidence type="ECO:0000313" key="3">
    <source>
        <dbReference type="Proteomes" id="UP001160334"/>
    </source>
</evidence>
<accession>A0ABT6M5V0</accession>
<dbReference type="EMBL" id="JARXVC010000002">
    <property type="protein sequence ID" value="MDH6279675.1"/>
    <property type="molecule type" value="Genomic_DNA"/>
</dbReference>
<evidence type="ECO:0000313" key="2">
    <source>
        <dbReference type="EMBL" id="MDH6279675.1"/>
    </source>
</evidence>
<feature type="domain" description="TfoX N-terminal" evidence="1">
    <location>
        <begin position="19"/>
        <end position="96"/>
    </location>
</feature>
<dbReference type="Pfam" id="PF04993">
    <property type="entry name" value="TfoX_N"/>
    <property type="match status" value="1"/>
</dbReference>
<dbReference type="SUPFAM" id="SSF159894">
    <property type="entry name" value="YgaC/TfoX-N like"/>
    <property type="match status" value="1"/>
</dbReference>
<dbReference type="RefSeq" id="WP_280759060.1">
    <property type="nucleotide sequence ID" value="NZ_JARXVC010000002.1"/>
</dbReference>
<dbReference type="Gene3D" id="3.30.1460.30">
    <property type="entry name" value="YgaC/TfoX-N like chaperone"/>
    <property type="match status" value="1"/>
</dbReference>
<name>A0ABT6M5V0_9NOCA</name>
<dbReference type="Proteomes" id="UP001160334">
    <property type="component" value="Unassembled WGS sequence"/>
</dbReference>
<dbReference type="InterPro" id="IPR007076">
    <property type="entry name" value="TfoX_N"/>
</dbReference>